<gene>
    <name evidence="3" type="ORF">AA314_09806</name>
</gene>
<evidence type="ECO:0000313" key="3">
    <source>
        <dbReference type="EMBL" id="AKJ08180.1"/>
    </source>
</evidence>
<evidence type="ECO:0008006" key="5">
    <source>
        <dbReference type="Google" id="ProtNLM"/>
    </source>
</evidence>
<evidence type="ECO:0000313" key="4">
    <source>
        <dbReference type="Proteomes" id="UP000035579"/>
    </source>
</evidence>
<evidence type="ECO:0000256" key="2">
    <source>
        <dbReference type="SAM" id="SignalP"/>
    </source>
</evidence>
<feature type="compositionally biased region" description="Basic and acidic residues" evidence="1">
    <location>
        <begin position="131"/>
        <end position="147"/>
    </location>
</feature>
<evidence type="ECO:0000256" key="1">
    <source>
        <dbReference type="SAM" id="MobiDB-lite"/>
    </source>
</evidence>
<proteinExistence type="predicted"/>
<keyword evidence="2" id="KW-0732">Signal</keyword>
<feature type="region of interest" description="Disordered" evidence="1">
    <location>
        <begin position="125"/>
        <end position="152"/>
    </location>
</feature>
<dbReference type="EMBL" id="CP011509">
    <property type="protein sequence ID" value="AKJ08180.1"/>
    <property type="molecule type" value="Genomic_DNA"/>
</dbReference>
<dbReference type="PROSITE" id="PS51257">
    <property type="entry name" value="PROKAR_LIPOPROTEIN"/>
    <property type="match status" value="1"/>
</dbReference>
<accession>A0AAC8QJA2</accession>
<dbReference type="Proteomes" id="UP000035579">
    <property type="component" value="Chromosome"/>
</dbReference>
<organism evidence="3 4">
    <name type="scientific">Archangium gephyra</name>
    <dbReference type="NCBI Taxonomy" id="48"/>
    <lineage>
        <taxon>Bacteria</taxon>
        <taxon>Pseudomonadati</taxon>
        <taxon>Myxococcota</taxon>
        <taxon>Myxococcia</taxon>
        <taxon>Myxococcales</taxon>
        <taxon>Cystobacterineae</taxon>
        <taxon>Archangiaceae</taxon>
        <taxon>Archangium</taxon>
    </lineage>
</organism>
<dbReference type="KEGG" id="age:AA314_09806"/>
<name>A0AAC8QJA2_9BACT</name>
<dbReference type="AlphaFoldDB" id="A0AAC8QJA2"/>
<feature type="chain" id="PRO_5042093392" description="Lipoprotein" evidence="2">
    <location>
        <begin position="23"/>
        <end position="170"/>
    </location>
</feature>
<feature type="signal peptide" evidence="2">
    <location>
        <begin position="1"/>
        <end position="22"/>
    </location>
</feature>
<protein>
    <recommendedName>
        <fullName evidence="5">Lipoprotein</fullName>
    </recommendedName>
</protein>
<sequence>MMSTVQKPCLLVLVGALASACATPGAPREPSQFKAWPSKPPGCAFDFFEADVEPSEPSRPYDVLGTLAFEGNQWMGQEGRKEALRETACKAGADVVLVSRPFERGFGKQIIRSYDVRFAVYTDVPPPPEVQAEREAAREKPPPRRSPDTVVIPAPSWEQDVEGTAVIKKQ</sequence>
<reference evidence="3 4" key="1">
    <citation type="submission" date="2015-05" db="EMBL/GenBank/DDBJ databases">
        <title>Genome assembly of Archangium gephyra DSM 2261.</title>
        <authorList>
            <person name="Sharma G."/>
            <person name="Subramanian S."/>
        </authorList>
    </citation>
    <scope>NUCLEOTIDE SEQUENCE [LARGE SCALE GENOMIC DNA]</scope>
    <source>
        <strain evidence="3 4">DSM 2261</strain>
    </source>
</reference>